<dbReference type="EC" id="3.1.11.6" evidence="5"/>
<gene>
    <name evidence="5" type="primary">xseA</name>
    <name evidence="9" type="ORF">JZ786_15150</name>
</gene>
<dbReference type="GO" id="GO:0006308">
    <property type="term" value="P:DNA catabolic process"/>
    <property type="evidence" value="ECO:0007669"/>
    <property type="project" value="UniProtKB-UniRule"/>
</dbReference>
<feature type="domain" description="OB-fold nucleic acid binding" evidence="8">
    <location>
        <begin position="10"/>
        <end position="105"/>
    </location>
</feature>
<dbReference type="AlphaFoldDB" id="A0A9X7Z655"/>
<dbReference type="RefSeq" id="WP_206655246.1">
    <property type="nucleotide sequence ID" value="NZ_CP071182.1"/>
</dbReference>
<evidence type="ECO:0000256" key="6">
    <source>
        <dbReference type="RuleBase" id="RU004355"/>
    </source>
</evidence>
<evidence type="ECO:0000259" key="7">
    <source>
        <dbReference type="Pfam" id="PF02601"/>
    </source>
</evidence>
<dbReference type="GO" id="GO:0003676">
    <property type="term" value="F:nucleic acid binding"/>
    <property type="evidence" value="ECO:0007669"/>
    <property type="project" value="InterPro"/>
</dbReference>
<dbReference type="InterPro" id="IPR025824">
    <property type="entry name" value="OB-fold_nuc-bd_dom"/>
</dbReference>
<organism evidence="9 10">
    <name type="scientific">Alicyclobacillus mengziensis</name>
    <dbReference type="NCBI Taxonomy" id="2931921"/>
    <lineage>
        <taxon>Bacteria</taxon>
        <taxon>Bacillati</taxon>
        <taxon>Bacillota</taxon>
        <taxon>Bacilli</taxon>
        <taxon>Bacillales</taxon>
        <taxon>Alicyclobacillaceae</taxon>
        <taxon>Alicyclobacillus</taxon>
    </lineage>
</organism>
<dbReference type="CDD" id="cd04489">
    <property type="entry name" value="ExoVII_LU_OBF"/>
    <property type="match status" value="1"/>
</dbReference>
<evidence type="ECO:0000256" key="4">
    <source>
        <dbReference type="ARBA" id="ARBA00022839"/>
    </source>
</evidence>
<feature type="domain" description="Exonuclease VII large subunit C-terminal" evidence="7">
    <location>
        <begin position="128"/>
        <end position="446"/>
    </location>
</feature>
<comment type="subunit">
    <text evidence="5">Heterooligomer composed of large and small subunits.</text>
</comment>
<dbReference type="Pfam" id="PF13742">
    <property type="entry name" value="tRNA_anti_2"/>
    <property type="match status" value="1"/>
</dbReference>
<evidence type="ECO:0000313" key="10">
    <source>
        <dbReference type="Proteomes" id="UP000663505"/>
    </source>
</evidence>
<comment type="catalytic activity">
    <reaction evidence="5 6">
        <text>Exonucleolytic cleavage in either 5'- to 3'- or 3'- to 5'-direction to yield nucleoside 5'-phosphates.</text>
        <dbReference type="EC" id="3.1.11.6"/>
    </reaction>
</comment>
<comment type="function">
    <text evidence="5">Bidirectionally degrades single-stranded DNA into large acid-insoluble oligonucleotides, which are then degraded further into small acid-soluble oligonucleotides.</text>
</comment>
<accession>A0A9X7Z655</accession>
<evidence type="ECO:0000256" key="5">
    <source>
        <dbReference type="HAMAP-Rule" id="MF_00378"/>
    </source>
</evidence>
<comment type="similarity">
    <text evidence="5 6">Belongs to the XseA family.</text>
</comment>
<evidence type="ECO:0000256" key="1">
    <source>
        <dbReference type="ARBA" id="ARBA00022490"/>
    </source>
</evidence>
<comment type="subcellular location">
    <subcellularLocation>
        <location evidence="5 6">Cytoplasm</location>
    </subcellularLocation>
</comment>
<dbReference type="InterPro" id="IPR003753">
    <property type="entry name" value="Exonuc_VII_L"/>
</dbReference>
<dbReference type="EMBL" id="CP071182">
    <property type="protein sequence ID" value="QSO45873.1"/>
    <property type="molecule type" value="Genomic_DNA"/>
</dbReference>
<reference evidence="9 10" key="1">
    <citation type="submission" date="2021-02" db="EMBL/GenBank/DDBJ databases">
        <title>Alicyclobacillus curvatus sp. nov. and Alicyclobacillus mengziensis sp. nov., two acidophilic bacteria isolated from acid mine drainage.</title>
        <authorList>
            <person name="Huang Y."/>
        </authorList>
    </citation>
    <scope>NUCLEOTIDE SEQUENCE [LARGE SCALE GENOMIC DNA]</scope>
    <source>
        <strain evidence="9 10">S30H14</strain>
    </source>
</reference>
<keyword evidence="10" id="KW-1185">Reference proteome</keyword>
<dbReference type="GO" id="GO:0005737">
    <property type="term" value="C:cytoplasm"/>
    <property type="evidence" value="ECO:0007669"/>
    <property type="project" value="UniProtKB-SubCell"/>
</dbReference>
<dbReference type="Pfam" id="PF02601">
    <property type="entry name" value="Exonuc_VII_L"/>
    <property type="match status" value="1"/>
</dbReference>
<dbReference type="Proteomes" id="UP000663505">
    <property type="component" value="Chromosome"/>
</dbReference>
<keyword evidence="3 5" id="KW-0378">Hydrolase</keyword>
<dbReference type="NCBIfam" id="TIGR00237">
    <property type="entry name" value="xseA"/>
    <property type="match status" value="1"/>
</dbReference>
<evidence type="ECO:0000256" key="2">
    <source>
        <dbReference type="ARBA" id="ARBA00022722"/>
    </source>
</evidence>
<sequence>MSVVPAEQIYTVSELNQLVRQLFEAEPRFARCYVAGEISNFKHHTSGHMYFTLKDEQSRLRAVMFAGKNRSIGFKPEDGMRVIVVGSISVFDRDGSYQMYVDEMQPDGIGALYVAFTQLKERLTAEGLFAQSRKRPLPRYPKRIGVVTSPTGAVIRDICSTLRRRYPNATVVLSPAQVQGPTAAATLVRGIERLVRLSEEAEPIDVVIVARGGGSLEELWPFNEEILARAIAACPIPVISAVGHETDFTIADFVADVRAATPTGAAEQAAPSAQELYLKLSQLKNATHVGLTRKLESHRKQLQYLERSRALQDPERSISTRRVTLDYLESQLRQFAQRPLVQADRQFRSLRDRVIRLDMRSQVSNGRMKLAAFETRASGTIKTHLSTKVNNFERLVATLTALNPLAVLSRGYSVIFRPDGETVVSKANDLHPGDEVSLRLQDGFVKGRIVEDWGGSHGRAVQSKLDI</sequence>
<protein>
    <recommendedName>
        <fullName evidence="5">Exodeoxyribonuclease 7 large subunit</fullName>
        <ecNumber evidence="5">3.1.11.6</ecNumber>
    </recommendedName>
    <alternativeName>
        <fullName evidence="5">Exodeoxyribonuclease VII large subunit</fullName>
        <shortName evidence="5">Exonuclease VII large subunit</shortName>
    </alternativeName>
</protein>
<evidence type="ECO:0000259" key="8">
    <source>
        <dbReference type="Pfam" id="PF13742"/>
    </source>
</evidence>
<keyword evidence="4 5" id="KW-0269">Exonuclease</keyword>
<name>A0A9X7Z655_9BACL</name>
<dbReference type="GO" id="GO:0008855">
    <property type="term" value="F:exodeoxyribonuclease VII activity"/>
    <property type="evidence" value="ECO:0007669"/>
    <property type="project" value="UniProtKB-UniRule"/>
</dbReference>
<evidence type="ECO:0000313" key="9">
    <source>
        <dbReference type="EMBL" id="QSO45873.1"/>
    </source>
</evidence>
<evidence type="ECO:0000256" key="3">
    <source>
        <dbReference type="ARBA" id="ARBA00022801"/>
    </source>
</evidence>
<keyword evidence="2 5" id="KW-0540">Nuclease</keyword>
<keyword evidence="1 5" id="KW-0963">Cytoplasm</keyword>
<dbReference type="PANTHER" id="PTHR30008:SF0">
    <property type="entry name" value="EXODEOXYRIBONUCLEASE 7 LARGE SUBUNIT"/>
    <property type="match status" value="1"/>
</dbReference>
<proteinExistence type="inferred from homology"/>
<dbReference type="GO" id="GO:0009318">
    <property type="term" value="C:exodeoxyribonuclease VII complex"/>
    <property type="evidence" value="ECO:0007669"/>
    <property type="project" value="UniProtKB-UniRule"/>
</dbReference>
<dbReference type="PANTHER" id="PTHR30008">
    <property type="entry name" value="EXODEOXYRIBONUCLEASE 7 LARGE SUBUNIT"/>
    <property type="match status" value="1"/>
</dbReference>
<dbReference type="KEGG" id="afx:JZ786_15150"/>
<dbReference type="HAMAP" id="MF_00378">
    <property type="entry name" value="Exonuc_7_L"/>
    <property type="match status" value="1"/>
</dbReference>
<dbReference type="InterPro" id="IPR020579">
    <property type="entry name" value="Exonuc_VII_lsu_C"/>
</dbReference>